<dbReference type="InterPro" id="IPR016166">
    <property type="entry name" value="FAD-bd_PCMH"/>
</dbReference>
<accession>A0A7I8KA05</accession>
<dbReference type="Gene3D" id="3.40.462.20">
    <property type="match status" value="1"/>
</dbReference>
<protein>
    <recommendedName>
        <fullName evidence="8">FAD-binding PCMH-type domain-containing protein</fullName>
    </recommendedName>
</protein>
<keyword evidence="6" id="KW-0325">Glycoprotein</keyword>
<dbReference type="InterPro" id="IPR016169">
    <property type="entry name" value="FAD-bd_PCMH_sub2"/>
</dbReference>
<evidence type="ECO:0000256" key="1">
    <source>
        <dbReference type="ARBA" id="ARBA00001974"/>
    </source>
</evidence>
<evidence type="ECO:0000256" key="6">
    <source>
        <dbReference type="ARBA" id="ARBA00023180"/>
    </source>
</evidence>
<evidence type="ECO:0000256" key="7">
    <source>
        <dbReference type="SAM" id="SignalP"/>
    </source>
</evidence>
<keyword evidence="5" id="KW-0274">FAD</keyword>
<comment type="similarity">
    <text evidence="2">Belongs to the oxygen-dependent FAD-linked oxidoreductase family.</text>
</comment>
<dbReference type="AlphaFoldDB" id="A0A7I8KA05"/>
<organism evidence="9 10">
    <name type="scientific">Spirodela intermedia</name>
    <name type="common">Intermediate duckweed</name>
    <dbReference type="NCBI Taxonomy" id="51605"/>
    <lineage>
        <taxon>Eukaryota</taxon>
        <taxon>Viridiplantae</taxon>
        <taxon>Streptophyta</taxon>
        <taxon>Embryophyta</taxon>
        <taxon>Tracheophyta</taxon>
        <taxon>Spermatophyta</taxon>
        <taxon>Magnoliopsida</taxon>
        <taxon>Liliopsida</taxon>
        <taxon>Araceae</taxon>
        <taxon>Lemnoideae</taxon>
        <taxon>Spirodela</taxon>
    </lineage>
</organism>
<keyword evidence="3" id="KW-0285">Flavoprotein</keyword>
<dbReference type="GO" id="GO:0016491">
    <property type="term" value="F:oxidoreductase activity"/>
    <property type="evidence" value="ECO:0007669"/>
    <property type="project" value="InterPro"/>
</dbReference>
<dbReference type="InterPro" id="IPR016167">
    <property type="entry name" value="FAD-bd_PCMH_sub1"/>
</dbReference>
<dbReference type="Gene3D" id="3.30.43.10">
    <property type="entry name" value="Uridine Diphospho-n-acetylenolpyruvylglucosamine Reductase, domain 2"/>
    <property type="match status" value="1"/>
</dbReference>
<keyword evidence="4 7" id="KW-0732">Signal</keyword>
<dbReference type="GO" id="GO:0071949">
    <property type="term" value="F:FAD binding"/>
    <property type="evidence" value="ECO:0007669"/>
    <property type="project" value="InterPro"/>
</dbReference>
<dbReference type="OrthoDB" id="407275at2759"/>
<feature type="signal peptide" evidence="7">
    <location>
        <begin position="1"/>
        <end position="19"/>
    </location>
</feature>
<evidence type="ECO:0000313" key="10">
    <source>
        <dbReference type="Proteomes" id="UP000663760"/>
    </source>
</evidence>
<evidence type="ECO:0000259" key="8">
    <source>
        <dbReference type="PROSITE" id="PS51387"/>
    </source>
</evidence>
<keyword evidence="10" id="KW-1185">Reference proteome</keyword>
<dbReference type="PANTHER" id="PTHR32448">
    <property type="entry name" value="OS08G0158400 PROTEIN"/>
    <property type="match status" value="1"/>
</dbReference>
<evidence type="ECO:0000256" key="3">
    <source>
        <dbReference type="ARBA" id="ARBA00022630"/>
    </source>
</evidence>
<sequence length="540" mass="60036">MASFIFLVFVFLFDPRVAAREVSGPEESFLNCFHDRHPDASTGIVHARGSETYNAIYRSNIQNVRFLYSAAAKPAVLVTPASESHVQSSVICGKTSRLRVRVRSGGHDYEGMSYVSEGEGFLVVDLVNLRSLTVDIAKGSAWVGAGATVGELYYRIAKASPTAGFPAGLCPTVGVGGHFSGGGIGTMLRKYGTAADNIIDVRLVDAQGRLLDRSSMGEDLFWAVRGGGGASFGVIVSYKVRLVYVPPTVTVFTVGKNLEQNATQILNRWQHVATRLDENLFIRVIAEATDAPQSPRGRTVHLRFNSLFLGTRDELLPLMRRNFPDLGLKAEDCKEMTWIESVLYFAGLFGRRPEALLDRSPEFNSSFKAKSDFVKEPISEAGWGSIWQFLISSRGEPAVIIMDPFGGKMDEIPRTAIAFPHRRGNLFNIQYFMRWFETEDVVTMGHLDWMRKLYAFMEPYVSSNPRAAYVNYRDVDLGTTGEASTVAATWGTQYFMNNFQRLAAVKSSVDHDNFFRNEQSIPPLDESKSVIKCPSSDWHF</sequence>
<name>A0A7I8KA05_SPIIN</name>
<dbReference type="InterPro" id="IPR012951">
    <property type="entry name" value="BBE"/>
</dbReference>
<dbReference type="EMBL" id="LR746267">
    <property type="protein sequence ID" value="CAA7394116.1"/>
    <property type="molecule type" value="Genomic_DNA"/>
</dbReference>
<dbReference type="SUPFAM" id="SSF56176">
    <property type="entry name" value="FAD-binding/transporter-associated domain-like"/>
    <property type="match status" value="1"/>
</dbReference>
<feature type="domain" description="FAD-binding PCMH-type" evidence="8">
    <location>
        <begin position="70"/>
        <end position="245"/>
    </location>
</feature>
<dbReference type="Proteomes" id="UP000663760">
    <property type="component" value="Chromosome 4"/>
</dbReference>
<dbReference type="InterPro" id="IPR006094">
    <property type="entry name" value="Oxid_FAD_bind_N"/>
</dbReference>
<dbReference type="PROSITE" id="PS51387">
    <property type="entry name" value="FAD_PCMH"/>
    <property type="match status" value="1"/>
</dbReference>
<evidence type="ECO:0000256" key="5">
    <source>
        <dbReference type="ARBA" id="ARBA00022827"/>
    </source>
</evidence>
<feature type="chain" id="PRO_5029873378" description="FAD-binding PCMH-type domain-containing protein" evidence="7">
    <location>
        <begin position="20"/>
        <end position="540"/>
    </location>
</feature>
<evidence type="ECO:0000256" key="4">
    <source>
        <dbReference type="ARBA" id="ARBA00022729"/>
    </source>
</evidence>
<dbReference type="InterPro" id="IPR036318">
    <property type="entry name" value="FAD-bd_PCMH-like_sf"/>
</dbReference>
<dbReference type="Pfam" id="PF08031">
    <property type="entry name" value="BBE"/>
    <property type="match status" value="1"/>
</dbReference>
<reference evidence="9" key="1">
    <citation type="submission" date="2020-02" db="EMBL/GenBank/DDBJ databases">
        <authorList>
            <person name="Scholz U."/>
            <person name="Mascher M."/>
            <person name="Fiebig A."/>
        </authorList>
    </citation>
    <scope>NUCLEOTIDE SEQUENCE</scope>
</reference>
<evidence type="ECO:0000256" key="2">
    <source>
        <dbReference type="ARBA" id="ARBA00005466"/>
    </source>
</evidence>
<comment type="cofactor">
    <cofactor evidence="1">
        <name>FAD</name>
        <dbReference type="ChEBI" id="CHEBI:57692"/>
    </cofactor>
</comment>
<dbReference type="Gene3D" id="3.30.465.10">
    <property type="match status" value="1"/>
</dbReference>
<proteinExistence type="inferred from homology"/>
<dbReference type="Pfam" id="PF01565">
    <property type="entry name" value="FAD_binding_4"/>
    <property type="match status" value="1"/>
</dbReference>
<evidence type="ECO:0000313" key="9">
    <source>
        <dbReference type="EMBL" id="CAA7394116.1"/>
    </source>
</evidence>
<gene>
    <name evidence="9" type="ORF">SI8410_04004777</name>
</gene>